<evidence type="ECO:0000313" key="2">
    <source>
        <dbReference type="Proteomes" id="UP000486903"/>
    </source>
</evidence>
<dbReference type="EMBL" id="SXFB01000001">
    <property type="protein sequence ID" value="NFV24677.1"/>
    <property type="molecule type" value="Genomic_DNA"/>
</dbReference>
<protein>
    <recommendedName>
        <fullName evidence="3">HNH endonuclease</fullName>
    </recommendedName>
</protein>
<dbReference type="Proteomes" id="UP000486903">
    <property type="component" value="Unassembled WGS sequence"/>
</dbReference>
<comment type="caution">
    <text evidence="1">The sequence shown here is derived from an EMBL/GenBank/DDBJ whole genome shotgun (WGS) entry which is preliminary data.</text>
</comment>
<evidence type="ECO:0008006" key="3">
    <source>
        <dbReference type="Google" id="ProtNLM"/>
    </source>
</evidence>
<name>A0A6B4JIY9_CLOBO</name>
<reference evidence="1 2" key="1">
    <citation type="submission" date="2019-04" db="EMBL/GenBank/DDBJ databases">
        <title>Genome sequencing of Clostridium botulinum Groups I-IV and Clostridium butyricum.</title>
        <authorList>
            <person name="Brunt J."/>
            <person name="Van Vliet A.H.M."/>
            <person name="Stringer S.C."/>
            <person name="Carter A.T."/>
            <person name="Peck M.W."/>
        </authorList>
    </citation>
    <scope>NUCLEOTIDE SEQUENCE [LARGE SCALE GENOMIC DNA]</scope>
    <source>
        <strain evidence="1 2">BL81</strain>
    </source>
</reference>
<dbReference type="AlphaFoldDB" id="A0A6B4JIY9"/>
<proteinExistence type="predicted"/>
<gene>
    <name evidence="1" type="ORF">FDG31_00575</name>
</gene>
<dbReference type="RefSeq" id="WP_003374439.1">
    <property type="nucleotide sequence ID" value="NZ_JACBBA010000001.1"/>
</dbReference>
<accession>A0A6B4JIY9</accession>
<evidence type="ECO:0000313" key="1">
    <source>
        <dbReference type="EMBL" id="NFV24677.1"/>
    </source>
</evidence>
<organism evidence="1 2">
    <name type="scientific">Clostridium botulinum</name>
    <dbReference type="NCBI Taxonomy" id="1491"/>
    <lineage>
        <taxon>Bacteria</taxon>
        <taxon>Bacillati</taxon>
        <taxon>Bacillota</taxon>
        <taxon>Clostridia</taxon>
        <taxon>Eubacteriales</taxon>
        <taxon>Clostridiaceae</taxon>
        <taxon>Clostridium</taxon>
    </lineage>
</organism>
<sequence>MGKVSCPVCGRIHDRNYICEAKKKAKLDKSKRDRSRLDNKVFSSSKWKKLRNRIVEDYNNIDLFSYYIFGKVEVAEVVHHIVEFMQDEELAFDEDNLIPLSNYTHLSIVHKLYKTKCKNEIQNMLRDMIKDYWNDNKEFGSYKERYNKIVKEFGMNI</sequence>